<accession>A0A8S3QXM9</accession>
<sequence length="876" mass="99093">MTVTAVYYCWVYVLLNPNQFVGEEGAIGLSSCEETQMLTRQKKNCGSFRNGEDTQNHIVCLSFLPSFNKFCYREMVACKRRHEEILTVNGDHYEKCFGSEINARVQWGSTALHAAADRGHIDCVKLLIHSGADLSIQNNRGDTAVHLCAYRGYIEIVKVFIQHNANLFIKNNNENTPSDEAEGNNHHNTAELLRQNMIAIQTNFGHIGNQQIRQVPLQVNRSLPSNVHSPASMSIPPSTSQKNDNFVRYSSDLTGFTRQSAPITHTDLKVYNRPNSHPSANQYRPGKDQRRSEDSCIFIPNGGQNGHSSPEKFQNGTLNMIDNNRTPLHVQGRVAMESFAETLQIQLVKKIEECDSKDKIIKQLTETIQTQKDKLAAISLAFVQVKEENKKLIKSNANDIIDSSSLNERTSQCNHQGILDALQLLKQRNHSVSGDEQSLQSLKEVLKTRMLTQTPPTSLDVPNKEWKVGKDYILLGDKPLNYFSNEDRDGSCSLVFLINHNKKEYVLKMMTNLINLQANQHGEGHSMDQFLLQNFGPEHDIPIRLPHHPNVVNIRHFYMGATDRFKKFMNLLIPTKIDVPIEMANRTSFLVMDKYPQTLKSFMIQQRSAFSEPSFGLNANFILHLLYQILSAIHHLQKNGVVHRDIKADNIFLDNYLRPVLTDFGFAKTLTCSDGSPVTLTDERQVFAGNSHAWAPELTRFSRGGPPTDTQGEMTTLQQVYGKTDAYAVSRMFYSLLRSICDGDIFPQSSISRPHYENSDIPELPGCYQKGLCWILRNLVLDDPVQRISERKAVLCAGMMLFYPRNSELRIESESATYCQARILSLLSMPDKSQIKPVGQSLTMEQSVEALSPVLESDFLLTYLRQSSGKHSNFSK</sequence>
<feature type="repeat" description="ANK" evidence="3">
    <location>
        <begin position="140"/>
        <end position="172"/>
    </location>
</feature>
<dbReference type="InterPro" id="IPR000719">
    <property type="entry name" value="Prot_kinase_dom"/>
</dbReference>
<keyword evidence="1" id="KW-0677">Repeat</keyword>
<feature type="repeat" description="ANK" evidence="3">
    <location>
        <begin position="107"/>
        <end position="139"/>
    </location>
</feature>
<dbReference type="InterPro" id="IPR036770">
    <property type="entry name" value="Ankyrin_rpt-contain_sf"/>
</dbReference>
<gene>
    <name evidence="6" type="ORF">MEDL_12506</name>
</gene>
<keyword evidence="2 3" id="KW-0040">ANK repeat</keyword>
<comment type="caution">
    <text evidence="6">The sequence shown here is derived from an EMBL/GenBank/DDBJ whole genome shotgun (WGS) entry which is preliminary data.</text>
</comment>
<feature type="compositionally biased region" description="Basic and acidic residues" evidence="4">
    <location>
        <begin position="285"/>
        <end position="294"/>
    </location>
</feature>
<dbReference type="PROSITE" id="PS00108">
    <property type="entry name" value="PROTEIN_KINASE_ST"/>
    <property type="match status" value="1"/>
</dbReference>
<feature type="compositionally biased region" description="Polar residues" evidence="4">
    <location>
        <begin position="273"/>
        <end position="282"/>
    </location>
</feature>
<evidence type="ECO:0000259" key="5">
    <source>
        <dbReference type="PROSITE" id="PS50011"/>
    </source>
</evidence>
<dbReference type="InterPro" id="IPR002110">
    <property type="entry name" value="Ankyrin_rpt"/>
</dbReference>
<dbReference type="PANTHER" id="PTHR24171">
    <property type="entry name" value="ANKYRIN REPEAT DOMAIN-CONTAINING PROTEIN 39-RELATED"/>
    <property type="match status" value="1"/>
</dbReference>
<evidence type="ECO:0000256" key="3">
    <source>
        <dbReference type="PROSITE-ProRule" id="PRU00023"/>
    </source>
</evidence>
<dbReference type="PANTHER" id="PTHR24171:SF9">
    <property type="entry name" value="ANKYRIN REPEAT DOMAIN-CONTAINING PROTEIN 39"/>
    <property type="match status" value="1"/>
</dbReference>
<dbReference type="SMART" id="SM00248">
    <property type="entry name" value="ANK"/>
    <property type="match status" value="2"/>
</dbReference>
<keyword evidence="7" id="KW-1185">Reference proteome</keyword>
<protein>
    <recommendedName>
        <fullName evidence="5">Protein kinase domain-containing protein</fullName>
    </recommendedName>
</protein>
<evidence type="ECO:0000313" key="7">
    <source>
        <dbReference type="Proteomes" id="UP000683360"/>
    </source>
</evidence>
<feature type="domain" description="Protein kinase" evidence="5">
    <location>
        <begin position="481"/>
        <end position="803"/>
    </location>
</feature>
<dbReference type="CDD" id="cd00180">
    <property type="entry name" value="PKc"/>
    <property type="match status" value="1"/>
</dbReference>
<reference evidence="6" key="1">
    <citation type="submission" date="2021-03" db="EMBL/GenBank/DDBJ databases">
        <authorList>
            <person name="Bekaert M."/>
        </authorList>
    </citation>
    <scope>NUCLEOTIDE SEQUENCE</scope>
</reference>
<dbReference type="AlphaFoldDB" id="A0A8S3QXM9"/>
<dbReference type="Pfam" id="PF00069">
    <property type="entry name" value="Pkinase"/>
    <property type="match status" value="1"/>
</dbReference>
<name>A0A8S3QXM9_MYTED</name>
<evidence type="ECO:0000313" key="6">
    <source>
        <dbReference type="EMBL" id="CAG2197732.1"/>
    </source>
</evidence>
<evidence type="ECO:0000256" key="4">
    <source>
        <dbReference type="SAM" id="MobiDB-lite"/>
    </source>
</evidence>
<evidence type="ECO:0000256" key="1">
    <source>
        <dbReference type="ARBA" id="ARBA00022737"/>
    </source>
</evidence>
<dbReference type="Pfam" id="PF12796">
    <property type="entry name" value="Ank_2"/>
    <property type="match status" value="1"/>
</dbReference>
<dbReference type="SMART" id="SM00220">
    <property type="entry name" value="S_TKc"/>
    <property type="match status" value="1"/>
</dbReference>
<dbReference type="SUPFAM" id="SSF56112">
    <property type="entry name" value="Protein kinase-like (PK-like)"/>
    <property type="match status" value="1"/>
</dbReference>
<evidence type="ECO:0000256" key="2">
    <source>
        <dbReference type="ARBA" id="ARBA00023043"/>
    </source>
</evidence>
<dbReference type="Gene3D" id="1.25.40.20">
    <property type="entry name" value="Ankyrin repeat-containing domain"/>
    <property type="match status" value="1"/>
</dbReference>
<dbReference type="PROSITE" id="PS50011">
    <property type="entry name" value="PROTEIN_KINASE_DOM"/>
    <property type="match status" value="1"/>
</dbReference>
<organism evidence="6 7">
    <name type="scientific">Mytilus edulis</name>
    <name type="common">Blue mussel</name>
    <dbReference type="NCBI Taxonomy" id="6550"/>
    <lineage>
        <taxon>Eukaryota</taxon>
        <taxon>Metazoa</taxon>
        <taxon>Spiralia</taxon>
        <taxon>Lophotrochozoa</taxon>
        <taxon>Mollusca</taxon>
        <taxon>Bivalvia</taxon>
        <taxon>Autobranchia</taxon>
        <taxon>Pteriomorphia</taxon>
        <taxon>Mytilida</taxon>
        <taxon>Mytiloidea</taxon>
        <taxon>Mytilidae</taxon>
        <taxon>Mytilinae</taxon>
        <taxon>Mytilus</taxon>
    </lineage>
</organism>
<dbReference type="PROSITE" id="PS50088">
    <property type="entry name" value="ANK_REPEAT"/>
    <property type="match status" value="2"/>
</dbReference>
<dbReference type="EMBL" id="CAJPWZ010000654">
    <property type="protein sequence ID" value="CAG2197732.1"/>
    <property type="molecule type" value="Genomic_DNA"/>
</dbReference>
<dbReference type="PROSITE" id="PS50297">
    <property type="entry name" value="ANK_REP_REGION"/>
    <property type="match status" value="2"/>
</dbReference>
<dbReference type="GO" id="GO:0005524">
    <property type="term" value="F:ATP binding"/>
    <property type="evidence" value="ECO:0007669"/>
    <property type="project" value="InterPro"/>
</dbReference>
<dbReference type="GO" id="GO:0004672">
    <property type="term" value="F:protein kinase activity"/>
    <property type="evidence" value="ECO:0007669"/>
    <property type="project" value="InterPro"/>
</dbReference>
<proteinExistence type="predicted"/>
<dbReference type="InterPro" id="IPR008271">
    <property type="entry name" value="Ser/Thr_kinase_AS"/>
</dbReference>
<dbReference type="Gene3D" id="1.10.510.10">
    <property type="entry name" value="Transferase(Phosphotransferase) domain 1"/>
    <property type="match status" value="1"/>
</dbReference>
<dbReference type="Proteomes" id="UP000683360">
    <property type="component" value="Unassembled WGS sequence"/>
</dbReference>
<dbReference type="SUPFAM" id="SSF48403">
    <property type="entry name" value="Ankyrin repeat"/>
    <property type="match status" value="1"/>
</dbReference>
<dbReference type="InterPro" id="IPR011009">
    <property type="entry name" value="Kinase-like_dom_sf"/>
</dbReference>
<feature type="region of interest" description="Disordered" evidence="4">
    <location>
        <begin position="269"/>
        <end position="314"/>
    </location>
</feature>
<dbReference type="OrthoDB" id="539213at2759"/>